<feature type="region of interest" description="Disordered" evidence="1">
    <location>
        <begin position="44"/>
        <end position="64"/>
    </location>
</feature>
<proteinExistence type="predicted"/>
<dbReference type="Proteomes" id="UP000319865">
    <property type="component" value="Unassembled WGS sequence"/>
</dbReference>
<protein>
    <submittedName>
        <fullName evidence="2">Uncharacterized protein</fullName>
    </submittedName>
</protein>
<dbReference type="RefSeq" id="WP_142025481.1">
    <property type="nucleotide sequence ID" value="NZ_VFQE01000001.1"/>
</dbReference>
<dbReference type="AlphaFoldDB" id="A0A543PFQ8"/>
<accession>A0A543PFQ8</accession>
<evidence type="ECO:0000256" key="1">
    <source>
        <dbReference type="SAM" id="MobiDB-lite"/>
    </source>
</evidence>
<gene>
    <name evidence="2" type="ORF">FHU33_2320</name>
</gene>
<reference evidence="2 3" key="1">
    <citation type="submission" date="2019-06" db="EMBL/GenBank/DDBJ databases">
        <title>Sequencing the genomes of 1000 actinobacteria strains.</title>
        <authorList>
            <person name="Klenk H.-P."/>
        </authorList>
    </citation>
    <scope>NUCLEOTIDE SEQUENCE [LARGE SCALE GENOMIC DNA]</scope>
    <source>
        <strain evidence="2 3">DSM 46837</strain>
    </source>
</reference>
<evidence type="ECO:0000313" key="2">
    <source>
        <dbReference type="EMBL" id="TQN42909.1"/>
    </source>
</evidence>
<dbReference type="EMBL" id="VFQE01000001">
    <property type="protein sequence ID" value="TQN42909.1"/>
    <property type="molecule type" value="Genomic_DNA"/>
</dbReference>
<name>A0A543PFQ8_9ACTN</name>
<organism evidence="2 3">
    <name type="scientific">Blastococcus colisei</name>
    <dbReference type="NCBI Taxonomy" id="1564162"/>
    <lineage>
        <taxon>Bacteria</taxon>
        <taxon>Bacillati</taxon>
        <taxon>Actinomycetota</taxon>
        <taxon>Actinomycetes</taxon>
        <taxon>Geodermatophilales</taxon>
        <taxon>Geodermatophilaceae</taxon>
        <taxon>Blastococcus</taxon>
    </lineage>
</organism>
<comment type="caution">
    <text evidence="2">The sequence shown here is derived from an EMBL/GenBank/DDBJ whole genome shotgun (WGS) entry which is preliminary data.</text>
</comment>
<keyword evidence="3" id="KW-1185">Reference proteome</keyword>
<evidence type="ECO:0000313" key="3">
    <source>
        <dbReference type="Proteomes" id="UP000319865"/>
    </source>
</evidence>
<sequence>MNLEPAAYECPVHHVDLTPFLVQRLAEDDDSDLAFGDRGRIRGLVGRDRGSTRSPSRPFQVVVTCPGGSSPHTQVCEGSYVP</sequence>